<protein>
    <submittedName>
        <fullName evidence="2">Uncharacterized protein</fullName>
    </submittedName>
</protein>
<proteinExistence type="predicted"/>
<organism evidence="2 3">
    <name type="scientific">Mycoplasma marinum</name>
    <dbReference type="NCBI Taxonomy" id="1937190"/>
    <lineage>
        <taxon>Bacteria</taxon>
        <taxon>Bacillati</taxon>
        <taxon>Mycoplasmatota</taxon>
        <taxon>Mollicutes</taxon>
        <taxon>Mycoplasmataceae</taxon>
        <taxon>Mycoplasma</taxon>
    </lineage>
</organism>
<dbReference type="OrthoDB" id="9929194at2"/>
<keyword evidence="1" id="KW-0812">Transmembrane</keyword>
<evidence type="ECO:0000313" key="3">
    <source>
        <dbReference type="Proteomes" id="UP000294192"/>
    </source>
</evidence>
<dbReference type="AlphaFoldDB" id="A0A4R0XQS3"/>
<evidence type="ECO:0000313" key="2">
    <source>
        <dbReference type="EMBL" id="TCG10710.1"/>
    </source>
</evidence>
<gene>
    <name evidence="2" type="ORF">C4B24_04150</name>
</gene>
<comment type="caution">
    <text evidence="2">The sequence shown here is derived from an EMBL/GenBank/DDBJ whole genome shotgun (WGS) entry which is preliminary data.</text>
</comment>
<feature type="transmembrane region" description="Helical" evidence="1">
    <location>
        <begin position="20"/>
        <end position="40"/>
    </location>
</feature>
<evidence type="ECO:0000256" key="1">
    <source>
        <dbReference type="SAM" id="Phobius"/>
    </source>
</evidence>
<dbReference type="Proteomes" id="UP000294192">
    <property type="component" value="Unassembled WGS sequence"/>
</dbReference>
<keyword evidence="3" id="KW-1185">Reference proteome</keyword>
<sequence>MKKLQSVIAGMGILDWVQVALWSVTLVLLFVFVICASLAAQHSGWSQNTNAITGLLFTLSLFASVLTTTIARFLIKKREEE</sequence>
<feature type="transmembrane region" description="Helical" evidence="1">
    <location>
        <begin position="52"/>
        <end position="75"/>
    </location>
</feature>
<name>A0A4R0XQS3_9MOLU</name>
<dbReference type="RefSeq" id="WP_131599505.1">
    <property type="nucleotide sequence ID" value="NZ_CBDBYK010000019.1"/>
</dbReference>
<reference evidence="2 3" key="1">
    <citation type="submission" date="2018-02" db="EMBL/GenBank/DDBJ databases">
        <title>Mycoplasma marinum and Mycoplasma todarodis sp. nov., moderately halophilic and psychrotolerant mycoplasmas isolated from cephalopods.</title>
        <authorList>
            <person name="Viver T."/>
        </authorList>
    </citation>
    <scope>NUCLEOTIDE SEQUENCE [LARGE SCALE GENOMIC DNA]</scope>
    <source>
        <strain evidence="2 3">PE</strain>
    </source>
</reference>
<keyword evidence="1" id="KW-1133">Transmembrane helix</keyword>
<keyword evidence="1" id="KW-0472">Membrane</keyword>
<dbReference type="EMBL" id="PSZO01000024">
    <property type="protein sequence ID" value="TCG10710.1"/>
    <property type="molecule type" value="Genomic_DNA"/>
</dbReference>
<accession>A0A4R0XQS3</accession>